<keyword evidence="1" id="KW-0489">Methyltransferase</keyword>
<protein>
    <submittedName>
        <fullName evidence="1">Site-specific DNA methyltransferase</fullName>
    </submittedName>
</protein>
<dbReference type="GO" id="GO:0032259">
    <property type="term" value="P:methylation"/>
    <property type="evidence" value="ECO:0007669"/>
    <property type="project" value="UniProtKB-KW"/>
</dbReference>
<keyword evidence="1" id="KW-0614">Plasmid</keyword>
<name>A0A1U9V3B6_CUPNE</name>
<dbReference type="Proteomes" id="UP000189627">
    <property type="component" value="Plasmid pENH92"/>
</dbReference>
<dbReference type="AlphaFoldDB" id="A0A1U9V3B6"/>
<evidence type="ECO:0000313" key="2">
    <source>
        <dbReference type="Proteomes" id="UP000189627"/>
    </source>
</evidence>
<gene>
    <name evidence="1" type="ORF">BJN34_36860</name>
</gene>
<sequence length="100" mass="10992">MPLDNTEIVYRAVIQANDAEAALAATKCERRDIEGECGVALRAGDGVYRIRPQSISEPTLGRLSGNVFERGHRCQTRWRTGRSRSARVAASWHHAADGNS</sequence>
<reference evidence="2" key="1">
    <citation type="submission" date="2017-02" db="EMBL/GenBank/DDBJ databases">
        <title>Complete genome sequence of Cupriavidus necator strain NH9, a 3-chlorobenzoate degrader.</title>
        <authorList>
            <person name="Moriuchi R."/>
            <person name="Dohra H."/>
            <person name="Ogawa N."/>
        </authorList>
    </citation>
    <scope>NUCLEOTIDE SEQUENCE [LARGE SCALE GENOMIC DNA]</scope>
    <source>
        <strain evidence="2">NH9</strain>
        <plasmid evidence="2">penh92</plasmid>
    </source>
</reference>
<proteinExistence type="predicted"/>
<keyword evidence="1" id="KW-0808">Transferase</keyword>
<dbReference type="KEGG" id="cuh:BJN34_36860"/>
<evidence type="ECO:0000313" key="1">
    <source>
        <dbReference type="EMBL" id="AQV99448.1"/>
    </source>
</evidence>
<accession>A0A1U9V3B6</accession>
<dbReference type="EMBL" id="CP017759">
    <property type="protein sequence ID" value="AQV99448.1"/>
    <property type="molecule type" value="Genomic_DNA"/>
</dbReference>
<dbReference type="GO" id="GO:0008168">
    <property type="term" value="F:methyltransferase activity"/>
    <property type="evidence" value="ECO:0007669"/>
    <property type="project" value="UniProtKB-KW"/>
</dbReference>
<organism evidence="1 2">
    <name type="scientific">Cupriavidus necator</name>
    <name type="common">Alcaligenes eutrophus</name>
    <name type="synonym">Ralstonia eutropha</name>
    <dbReference type="NCBI Taxonomy" id="106590"/>
    <lineage>
        <taxon>Bacteria</taxon>
        <taxon>Pseudomonadati</taxon>
        <taxon>Pseudomonadota</taxon>
        <taxon>Betaproteobacteria</taxon>
        <taxon>Burkholderiales</taxon>
        <taxon>Burkholderiaceae</taxon>
        <taxon>Cupriavidus</taxon>
    </lineage>
</organism>
<geneLocation type="plasmid" evidence="2">
    <name>penh92</name>
</geneLocation>